<reference evidence="1" key="1">
    <citation type="submission" date="2022-05" db="EMBL/GenBank/DDBJ databases">
        <authorList>
            <person name="Jo J.-H."/>
            <person name="Im W.-T."/>
        </authorList>
    </citation>
    <scope>NUCLEOTIDE SEQUENCE</scope>
    <source>
        <strain evidence="1">RB56-2</strain>
    </source>
</reference>
<name>A0ABT0S9Q0_9SPHN</name>
<proteinExistence type="predicted"/>
<gene>
    <name evidence="1" type="ORF">LZ518_06885</name>
</gene>
<evidence type="ECO:0000313" key="2">
    <source>
        <dbReference type="Proteomes" id="UP001165383"/>
    </source>
</evidence>
<keyword evidence="2" id="KW-1185">Reference proteome</keyword>
<protein>
    <submittedName>
        <fullName evidence="1">Uncharacterized protein</fullName>
    </submittedName>
</protein>
<dbReference type="RefSeq" id="WP_249915264.1">
    <property type="nucleotide sequence ID" value="NZ_JAMGBB010000001.1"/>
</dbReference>
<dbReference type="EMBL" id="JAMGBB010000001">
    <property type="protein sequence ID" value="MCL6740855.1"/>
    <property type="molecule type" value="Genomic_DNA"/>
</dbReference>
<sequence>MNSRQAFEAIENKIAADPEKRIVDSFYDNEHFGNFWITYDQAGDRLSVVNDRSQLFLHSGPPDQHCLTMLVKHLESADEQAILDVVP</sequence>
<comment type="caution">
    <text evidence="1">The sequence shown here is derived from an EMBL/GenBank/DDBJ whole genome shotgun (WGS) entry which is preliminary data.</text>
</comment>
<dbReference type="Proteomes" id="UP001165383">
    <property type="component" value="Unassembled WGS sequence"/>
</dbReference>
<evidence type="ECO:0000313" key="1">
    <source>
        <dbReference type="EMBL" id="MCL6740855.1"/>
    </source>
</evidence>
<accession>A0ABT0S9Q0</accession>
<organism evidence="1 2">
    <name type="scientific">Sphingomonas brevis</name>
    <dbReference type="NCBI Taxonomy" id="2908206"/>
    <lineage>
        <taxon>Bacteria</taxon>
        <taxon>Pseudomonadati</taxon>
        <taxon>Pseudomonadota</taxon>
        <taxon>Alphaproteobacteria</taxon>
        <taxon>Sphingomonadales</taxon>
        <taxon>Sphingomonadaceae</taxon>
        <taxon>Sphingomonas</taxon>
    </lineage>
</organism>